<accession>A0A5A8BZH9</accession>
<dbReference type="EMBL" id="VLTN01000109">
    <property type="protein sequence ID" value="KAA0145964.1"/>
    <property type="molecule type" value="Genomic_DNA"/>
</dbReference>
<keyword evidence="3" id="KW-1185">Reference proteome</keyword>
<dbReference type="AlphaFoldDB" id="A0A5A8BZH9"/>
<feature type="compositionally biased region" description="Basic and acidic residues" evidence="1">
    <location>
        <begin position="185"/>
        <end position="196"/>
    </location>
</feature>
<name>A0A5A8BZH9_CAFRO</name>
<sequence length="364" mass="35272">MASRRGAVKVNPVTGELTRIDATKEEGTVRSGCVSIPERYLHAARDAGLAQGTEMFGHVKSLKRVGAADGNSGTRAVAEKRKAGFGAGGPNIKQVVQGRTRSVTATAAKGGKPDCAFEKRKGVVNGLGGAKDLTRKTGSQAAGVQRGAGNIVGFAGPVEARAPTKPPAASGFFRREPAAASLSSKADKFSAPELAKRAAANTTKAAGKAARPKPASSTPGAVTGAKKAPAGAASAAAKKAPAGAASAAAKKAPAGAASAAAKKAPAGAASAAAKKAPAGAGVGGAASHAGFFRREPAAASLSSKHNKFGASAASAGAPAPKTSKGTAAPRAAPAQGLGRRAGGPGSPEKLPVAKGLGRRAGAPQ</sequence>
<feature type="compositionally biased region" description="Low complexity" evidence="1">
    <location>
        <begin position="309"/>
        <end position="320"/>
    </location>
</feature>
<dbReference type="Proteomes" id="UP000323011">
    <property type="component" value="Unassembled WGS sequence"/>
</dbReference>
<proteinExistence type="predicted"/>
<feature type="region of interest" description="Disordered" evidence="1">
    <location>
        <begin position="181"/>
        <end position="364"/>
    </location>
</feature>
<comment type="caution">
    <text evidence="2">The sequence shown here is derived from an EMBL/GenBank/DDBJ whole genome shotgun (WGS) entry which is preliminary data.</text>
</comment>
<evidence type="ECO:0000313" key="2">
    <source>
        <dbReference type="EMBL" id="KAA0145964.1"/>
    </source>
</evidence>
<protein>
    <submittedName>
        <fullName evidence="2">Uncharacterized protein</fullName>
    </submittedName>
</protein>
<reference evidence="2 3" key="1">
    <citation type="submission" date="2019-07" db="EMBL/GenBank/DDBJ databases">
        <title>Genomes of Cafeteria roenbergensis.</title>
        <authorList>
            <person name="Fischer M.G."/>
            <person name="Hackl T."/>
            <person name="Roman M."/>
        </authorList>
    </citation>
    <scope>NUCLEOTIDE SEQUENCE [LARGE SCALE GENOMIC DNA]</scope>
    <source>
        <strain evidence="2 3">BVI</strain>
    </source>
</reference>
<organism evidence="2 3">
    <name type="scientific">Cafeteria roenbergensis</name>
    <name type="common">Marine flagellate</name>
    <dbReference type="NCBI Taxonomy" id="33653"/>
    <lineage>
        <taxon>Eukaryota</taxon>
        <taxon>Sar</taxon>
        <taxon>Stramenopiles</taxon>
        <taxon>Bigyra</taxon>
        <taxon>Opalozoa</taxon>
        <taxon>Bicosoecida</taxon>
        <taxon>Cafeteriaceae</taxon>
        <taxon>Cafeteria</taxon>
    </lineage>
</organism>
<evidence type="ECO:0000313" key="3">
    <source>
        <dbReference type="Proteomes" id="UP000323011"/>
    </source>
</evidence>
<evidence type="ECO:0000256" key="1">
    <source>
        <dbReference type="SAM" id="MobiDB-lite"/>
    </source>
</evidence>
<feature type="compositionally biased region" description="Low complexity" evidence="1">
    <location>
        <begin position="224"/>
        <end position="290"/>
    </location>
</feature>
<feature type="compositionally biased region" description="Low complexity" evidence="1">
    <location>
        <begin position="197"/>
        <end position="215"/>
    </location>
</feature>
<gene>
    <name evidence="2" type="ORF">FNF29_08323</name>
</gene>